<dbReference type="EMBL" id="CAXIEN010000123">
    <property type="protein sequence ID" value="CAL1279585.1"/>
    <property type="molecule type" value="Genomic_DNA"/>
</dbReference>
<reference evidence="1 4" key="1">
    <citation type="submission" date="2024-04" db="EMBL/GenBank/DDBJ databases">
        <authorList>
            <person name="Rising A."/>
            <person name="Reimegard J."/>
            <person name="Sonavane S."/>
            <person name="Akerstrom W."/>
            <person name="Nylinder S."/>
            <person name="Hedman E."/>
            <person name="Kallberg Y."/>
        </authorList>
    </citation>
    <scope>NUCLEOTIDE SEQUENCE [LARGE SCALE GENOMIC DNA]</scope>
</reference>
<comment type="caution">
    <text evidence="1">The sequence shown here is derived from an EMBL/GenBank/DDBJ whole genome shotgun (WGS) entry which is preliminary data.</text>
</comment>
<proteinExistence type="predicted"/>
<dbReference type="Proteomes" id="UP001497382">
    <property type="component" value="Unassembled WGS sequence"/>
</dbReference>
<organism evidence="1 4">
    <name type="scientific">Larinioides sclopetarius</name>
    <dbReference type="NCBI Taxonomy" id="280406"/>
    <lineage>
        <taxon>Eukaryota</taxon>
        <taxon>Metazoa</taxon>
        <taxon>Ecdysozoa</taxon>
        <taxon>Arthropoda</taxon>
        <taxon>Chelicerata</taxon>
        <taxon>Arachnida</taxon>
        <taxon>Araneae</taxon>
        <taxon>Araneomorphae</taxon>
        <taxon>Entelegynae</taxon>
        <taxon>Araneoidea</taxon>
        <taxon>Araneidae</taxon>
        <taxon>Larinioides</taxon>
    </lineage>
</organism>
<dbReference type="EMBL" id="CAXIEN010000392">
    <property type="protein sequence ID" value="CAL1296270.1"/>
    <property type="molecule type" value="Genomic_DNA"/>
</dbReference>
<evidence type="ECO:0000313" key="3">
    <source>
        <dbReference type="EMBL" id="CAL1301784.1"/>
    </source>
</evidence>
<accession>A0AAV2A994</accession>
<dbReference type="AlphaFoldDB" id="A0AAV2A994"/>
<keyword evidence="4" id="KW-1185">Reference proteome</keyword>
<gene>
    <name evidence="1" type="ORF">LARSCL_LOCUS10460</name>
    <name evidence="2" type="ORF">LARSCL_LOCUS19715</name>
    <name evidence="3" type="ORF">LARSCL_LOCUS22691</name>
</gene>
<name>A0AAV2A994_9ARAC</name>
<evidence type="ECO:0000313" key="4">
    <source>
        <dbReference type="Proteomes" id="UP001497382"/>
    </source>
</evidence>
<dbReference type="EMBL" id="CAXIEN010000840">
    <property type="protein sequence ID" value="CAL1301784.1"/>
    <property type="molecule type" value="Genomic_DNA"/>
</dbReference>
<protein>
    <submittedName>
        <fullName evidence="1">Uncharacterized protein</fullName>
    </submittedName>
</protein>
<sequence>MTLSMFFFVLQTIDVPDGCFLHLSCIARMTLPMFSSSHKPSTSRTAAFFIYQYSTAPRMATRKLTNLRRPGRLRSSSINIPRHQEWLRGNLQTIDVPDGCVLHLSIFHGTKNGYEETYKPSTSRTGAFFISPLPSDRHHRRLRSSILQGTEHRGHSSSFPPATDITKDYYETFQIPSIADDNESKLTTCRDD</sequence>
<evidence type="ECO:0000313" key="2">
    <source>
        <dbReference type="EMBL" id="CAL1296270.1"/>
    </source>
</evidence>
<evidence type="ECO:0000313" key="1">
    <source>
        <dbReference type="EMBL" id="CAL1279585.1"/>
    </source>
</evidence>